<accession>A0A084QU77</accession>
<sequence>MKSSITYSRPTDNECTVAREPRGDGARWERNESIQCGPRTSNADMPGNSIRRVGFQPRTGCAFCVTNGISEPLAAVCLGLPFVANHAAPKRGRTPPVPASRIPPPSAGEGRSKEEEEAYLSLVLGLRDLTSSTTCC</sequence>
<protein>
    <submittedName>
        <fullName evidence="2">Uncharacterized protein</fullName>
    </submittedName>
</protein>
<feature type="region of interest" description="Disordered" evidence="1">
    <location>
        <begin position="1"/>
        <end position="29"/>
    </location>
</feature>
<dbReference type="InParanoid" id="A0A084QU77"/>
<proteinExistence type="predicted"/>
<name>A0A084QU77_STAC4</name>
<evidence type="ECO:0000313" key="3">
    <source>
        <dbReference type="Proteomes" id="UP000028524"/>
    </source>
</evidence>
<feature type="compositionally biased region" description="Polar residues" evidence="1">
    <location>
        <begin position="1"/>
        <end position="14"/>
    </location>
</feature>
<dbReference type="AlphaFoldDB" id="A0A084QU77"/>
<feature type="compositionally biased region" description="Basic and acidic residues" evidence="1">
    <location>
        <begin position="17"/>
        <end position="29"/>
    </location>
</feature>
<reference evidence="2 3" key="1">
    <citation type="journal article" date="2014" name="BMC Genomics">
        <title>Comparative genome sequencing reveals chemotype-specific gene clusters in the toxigenic black mold Stachybotrys.</title>
        <authorList>
            <person name="Semeiks J."/>
            <person name="Borek D."/>
            <person name="Otwinowski Z."/>
            <person name="Grishin N.V."/>
        </authorList>
    </citation>
    <scope>NUCLEOTIDE SEQUENCE [LARGE SCALE GENOMIC DNA]</scope>
    <source>
        <strain evidence="2 3">IBT 40285</strain>
    </source>
</reference>
<gene>
    <name evidence="2" type="ORF">S40285_09829</name>
</gene>
<evidence type="ECO:0000313" key="2">
    <source>
        <dbReference type="EMBL" id="KFA67512.1"/>
    </source>
</evidence>
<dbReference type="EMBL" id="KL660192">
    <property type="protein sequence ID" value="KFA67512.1"/>
    <property type="molecule type" value="Genomic_DNA"/>
</dbReference>
<evidence type="ECO:0000256" key="1">
    <source>
        <dbReference type="SAM" id="MobiDB-lite"/>
    </source>
</evidence>
<feature type="compositionally biased region" description="Pro residues" evidence="1">
    <location>
        <begin position="95"/>
        <end position="106"/>
    </location>
</feature>
<organism evidence="2 3">
    <name type="scientific">Stachybotrys chlorohalonatus (strain IBT 40285)</name>
    <dbReference type="NCBI Taxonomy" id="1283841"/>
    <lineage>
        <taxon>Eukaryota</taxon>
        <taxon>Fungi</taxon>
        <taxon>Dikarya</taxon>
        <taxon>Ascomycota</taxon>
        <taxon>Pezizomycotina</taxon>
        <taxon>Sordariomycetes</taxon>
        <taxon>Hypocreomycetidae</taxon>
        <taxon>Hypocreales</taxon>
        <taxon>Stachybotryaceae</taxon>
        <taxon>Stachybotrys</taxon>
    </lineage>
</organism>
<dbReference type="Proteomes" id="UP000028524">
    <property type="component" value="Unassembled WGS sequence"/>
</dbReference>
<feature type="region of interest" description="Disordered" evidence="1">
    <location>
        <begin position="87"/>
        <end position="115"/>
    </location>
</feature>
<keyword evidence="3" id="KW-1185">Reference proteome</keyword>
<dbReference type="HOGENOM" id="CLU_1876775_0_0_1"/>